<feature type="region of interest" description="Disordered" evidence="1">
    <location>
        <begin position="181"/>
        <end position="266"/>
    </location>
</feature>
<keyword evidence="3" id="KW-1185">Reference proteome</keyword>
<evidence type="ECO:0000313" key="2">
    <source>
        <dbReference type="EMBL" id="KAK1752656.1"/>
    </source>
</evidence>
<gene>
    <name evidence="2" type="ORF">QBC47DRAFT_389037</name>
</gene>
<feature type="region of interest" description="Disordered" evidence="1">
    <location>
        <begin position="65"/>
        <end position="166"/>
    </location>
</feature>
<dbReference type="AlphaFoldDB" id="A0AAJ0B6M9"/>
<dbReference type="EMBL" id="MU839839">
    <property type="protein sequence ID" value="KAK1752656.1"/>
    <property type="molecule type" value="Genomic_DNA"/>
</dbReference>
<feature type="compositionally biased region" description="Pro residues" evidence="1">
    <location>
        <begin position="111"/>
        <end position="126"/>
    </location>
</feature>
<dbReference type="Proteomes" id="UP001239445">
    <property type="component" value="Unassembled WGS sequence"/>
</dbReference>
<evidence type="ECO:0000313" key="3">
    <source>
        <dbReference type="Proteomes" id="UP001239445"/>
    </source>
</evidence>
<feature type="compositionally biased region" description="Pro residues" evidence="1">
    <location>
        <begin position="150"/>
        <end position="163"/>
    </location>
</feature>
<dbReference type="PRINTS" id="PR01217">
    <property type="entry name" value="PRICHEXTENSN"/>
</dbReference>
<comment type="caution">
    <text evidence="2">The sequence shown here is derived from an EMBL/GenBank/DDBJ whole genome shotgun (WGS) entry which is preliminary data.</text>
</comment>
<evidence type="ECO:0000256" key="1">
    <source>
        <dbReference type="SAM" id="MobiDB-lite"/>
    </source>
</evidence>
<protein>
    <submittedName>
        <fullName evidence="2">Uncharacterized protein</fullName>
    </submittedName>
</protein>
<accession>A0AAJ0B6M9</accession>
<feature type="compositionally biased region" description="Polar residues" evidence="1">
    <location>
        <begin position="252"/>
        <end position="265"/>
    </location>
</feature>
<sequence length="403" mass="45535">MGAYRHTIFTTKPKQSPMADTTIRLVQQGVPYYQAVPVSYYQAYQHPSYQYQYVQQYNGASQTAVVKKPTPPRLSPLVIPYRPGPRPVCIDQPAQKPSRPVTQAYQYQRQPQPPSQRPQSQQPPPKQAQGFEPQPRTQSQPREQASHNAPQPPQNPPPRPPKIPKVEDMDEMDYFEFQNPCMLPPETISLGPRPQPPPSQLLTRSPAETQSPRYSLPILPSESGATLPTLQRSKPYLQSRRQKRRLSSRDSITTIPPRSQRGQTATRDELHGIVVAPIQQTAMFLPHWQQQKTKHPDEAELWYDFVEETGAGTEESSPTPIAAKRPETPLEYRAQQAAALHDLLGMVLGEEKKEDKSQLLGGDDAVGILEEEVELAARGYRKFSADEYLREIREVLGGFESPL</sequence>
<organism evidence="2 3">
    <name type="scientific">Echria macrotheca</name>
    <dbReference type="NCBI Taxonomy" id="438768"/>
    <lineage>
        <taxon>Eukaryota</taxon>
        <taxon>Fungi</taxon>
        <taxon>Dikarya</taxon>
        <taxon>Ascomycota</taxon>
        <taxon>Pezizomycotina</taxon>
        <taxon>Sordariomycetes</taxon>
        <taxon>Sordariomycetidae</taxon>
        <taxon>Sordariales</taxon>
        <taxon>Schizotheciaceae</taxon>
        <taxon>Echria</taxon>
    </lineage>
</organism>
<proteinExistence type="predicted"/>
<feature type="compositionally biased region" description="Polar residues" evidence="1">
    <location>
        <begin position="223"/>
        <end position="232"/>
    </location>
</feature>
<reference evidence="2" key="1">
    <citation type="submission" date="2023-06" db="EMBL/GenBank/DDBJ databases">
        <title>Genome-scale phylogeny and comparative genomics of the fungal order Sordariales.</title>
        <authorList>
            <consortium name="Lawrence Berkeley National Laboratory"/>
            <person name="Hensen N."/>
            <person name="Bonometti L."/>
            <person name="Westerberg I."/>
            <person name="Brannstrom I.O."/>
            <person name="Guillou S."/>
            <person name="Cros-Aarteil S."/>
            <person name="Calhoun S."/>
            <person name="Haridas S."/>
            <person name="Kuo A."/>
            <person name="Mondo S."/>
            <person name="Pangilinan J."/>
            <person name="Riley R."/>
            <person name="Labutti K."/>
            <person name="Andreopoulos B."/>
            <person name="Lipzen A."/>
            <person name="Chen C."/>
            <person name="Yanf M."/>
            <person name="Daum C."/>
            <person name="Ng V."/>
            <person name="Clum A."/>
            <person name="Steindorff A."/>
            <person name="Ohm R."/>
            <person name="Martin F."/>
            <person name="Silar P."/>
            <person name="Natvig D."/>
            <person name="Lalanne C."/>
            <person name="Gautier V."/>
            <person name="Ament-Velasquez S.L."/>
            <person name="Kruys A."/>
            <person name="Hutchinson M.I."/>
            <person name="Powell A.J."/>
            <person name="Barry K."/>
            <person name="Miller A.N."/>
            <person name="Grigoriev I.V."/>
            <person name="Debuchy R."/>
            <person name="Gladieux P."/>
            <person name="Thoren M.H."/>
            <person name="Johannesson H."/>
        </authorList>
    </citation>
    <scope>NUCLEOTIDE SEQUENCE</scope>
    <source>
        <strain evidence="2">PSN4</strain>
    </source>
</reference>
<feature type="compositionally biased region" description="Polar residues" evidence="1">
    <location>
        <begin position="200"/>
        <end position="213"/>
    </location>
</feature>
<feature type="compositionally biased region" description="Polar residues" evidence="1">
    <location>
        <begin position="135"/>
        <end position="149"/>
    </location>
</feature>
<name>A0AAJ0B6M9_9PEZI</name>